<evidence type="ECO:0000256" key="5">
    <source>
        <dbReference type="ARBA" id="ARBA00022729"/>
    </source>
</evidence>
<feature type="chain" id="PRO_5032994485" evidence="11">
    <location>
        <begin position="23"/>
        <end position="351"/>
    </location>
</feature>
<feature type="signal peptide" evidence="11">
    <location>
        <begin position="1"/>
        <end position="22"/>
    </location>
</feature>
<evidence type="ECO:0000259" key="13">
    <source>
        <dbReference type="Pfam" id="PF13947"/>
    </source>
</evidence>
<dbReference type="GO" id="GO:0004674">
    <property type="term" value="F:protein serine/threonine kinase activity"/>
    <property type="evidence" value="ECO:0007669"/>
    <property type="project" value="UniProtKB-KW"/>
</dbReference>
<protein>
    <submittedName>
        <fullName evidence="14">(rape) hypothetical protein</fullName>
    </submittedName>
</protein>
<evidence type="ECO:0000259" key="12">
    <source>
        <dbReference type="Pfam" id="PF08488"/>
    </source>
</evidence>
<evidence type="ECO:0000256" key="8">
    <source>
        <dbReference type="ARBA" id="ARBA00023136"/>
    </source>
</evidence>
<dbReference type="Gene3D" id="2.10.25.10">
    <property type="entry name" value="Laminin"/>
    <property type="match status" value="1"/>
</dbReference>
<dbReference type="GO" id="GO:0016020">
    <property type="term" value="C:membrane"/>
    <property type="evidence" value="ECO:0007669"/>
    <property type="project" value="UniProtKB-SubCell"/>
</dbReference>
<evidence type="ECO:0000256" key="11">
    <source>
        <dbReference type="SAM" id="SignalP"/>
    </source>
</evidence>
<dbReference type="Pfam" id="PF08488">
    <property type="entry name" value="WAK"/>
    <property type="match status" value="1"/>
</dbReference>
<dbReference type="PROSITE" id="PS01187">
    <property type="entry name" value="EGF_CA"/>
    <property type="match status" value="1"/>
</dbReference>
<evidence type="ECO:0000256" key="2">
    <source>
        <dbReference type="ARBA" id="ARBA00022527"/>
    </source>
</evidence>
<dbReference type="GO" id="GO:0030247">
    <property type="term" value="F:polysaccharide binding"/>
    <property type="evidence" value="ECO:0007669"/>
    <property type="project" value="InterPro"/>
</dbReference>
<keyword evidence="10" id="KW-0325">Glycoprotein</keyword>
<keyword evidence="5 11" id="KW-0732">Signal</keyword>
<dbReference type="Proteomes" id="UP001295469">
    <property type="component" value="Chromosome C08"/>
</dbReference>
<evidence type="ECO:0000256" key="4">
    <source>
        <dbReference type="ARBA" id="ARBA00022692"/>
    </source>
</evidence>
<evidence type="ECO:0000256" key="3">
    <source>
        <dbReference type="ARBA" id="ARBA00022679"/>
    </source>
</evidence>
<reference evidence="14" key="1">
    <citation type="submission" date="2021-01" db="EMBL/GenBank/DDBJ databases">
        <authorList>
            <consortium name="Genoscope - CEA"/>
            <person name="William W."/>
        </authorList>
    </citation>
    <scope>NUCLEOTIDE SEQUENCE</scope>
</reference>
<keyword evidence="4" id="KW-0812">Transmembrane</keyword>
<evidence type="ECO:0000256" key="6">
    <source>
        <dbReference type="ARBA" id="ARBA00022777"/>
    </source>
</evidence>
<keyword evidence="3" id="KW-0808">Transferase</keyword>
<dbReference type="InterPro" id="IPR025287">
    <property type="entry name" value="WAK_GUB"/>
</dbReference>
<dbReference type="Pfam" id="PF13947">
    <property type="entry name" value="GUB_WAK_bind"/>
    <property type="match status" value="1"/>
</dbReference>
<name>A0A816U6N1_BRANA</name>
<dbReference type="GO" id="GO:0005509">
    <property type="term" value="F:calcium ion binding"/>
    <property type="evidence" value="ECO:0007669"/>
    <property type="project" value="InterPro"/>
</dbReference>
<dbReference type="InterPro" id="IPR013695">
    <property type="entry name" value="WAK"/>
</dbReference>
<proteinExistence type="predicted"/>
<dbReference type="InterPro" id="IPR018097">
    <property type="entry name" value="EGF_Ca-bd_CS"/>
</dbReference>
<comment type="subcellular location">
    <subcellularLocation>
        <location evidence="1">Membrane</location>
        <topology evidence="1">Single-pass type I membrane protein</topology>
    </subcellularLocation>
</comment>
<evidence type="ECO:0000256" key="7">
    <source>
        <dbReference type="ARBA" id="ARBA00022989"/>
    </source>
</evidence>
<feature type="domain" description="Wall-associated receptor kinase galacturonan-binding" evidence="13">
    <location>
        <begin position="31"/>
        <end position="64"/>
    </location>
</feature>
<keyword evidence="8" id="KW-0472">Membrane</keyword>
<dbReference type="EMBL" id="HG994372">
    <property type="protein sequence ID" value="CAF2105349.1"/>
    <property type="molecule type" value="Genomic_DNA"/>
</dbReference>
<dbReference type="PANTHER" id="PTHR33491">
    <property type="entry name" value="OSJNBA0016N04.9 PROTEIN"/>
    <property type="match status" value="1"/>
</dbReference>
<keyword evidence="9" id="KW-1015">Disulfide bond</keyword>
<evidence type="ECO:0000256" key="9">
    <source>
        <dbReference type="ARBA" id="ARBA00023157"/>
    </source>
</evidence>
<sequence>MKCALLLWSHLSLLLVLILVSADLTASTSSCPSHCGNISIPYPFGIGKGCYLNEWFAIQCNNFTSGELVPYLPKINKEVVKIFLPDPEYSGERSIYGSLRIKTNITSMGCSNSSDQLKFGDPLNFIGTPFTSGRSNTFHAIGCNYKATLTHLEPRLVGCISTCDPKKMNHDISCRGNKCCQADPPSGIGQIVGISMEEFSSNKTRERGCQVAFLTNENRDRPAYPVAKFTDLQWFYDRQYVILQLRWAIPMTNLSFVNSLRCAHYEMLQYIDGINPCGCSNTDDGSSNVECACNDGYTGNPYIMVDVKVNIDECQLDSNNKYCRRQGGTCVNTPGDFQCVVKKNKTVPITI</sequence>
<keyword evidence="2" id="KW-0723">Serine/threonine-protein kinase</keyword>
<gene>
    <name evidence="14" type="ORF">DARMORV10_C08P01600.1</name>
</gene>
<keyword evidence="7" id="KW-1133">Transmembrane helix</keyword>
<evidence type="ECO:0000313" key="14">
    <source>
        <dbReference type="EMBL" id="CAF2105349.1"/>
    </source>
</evidence>
<evidence type="ECO:0000256" key="10">
    <source>
        <dbReference type="ARBA" id="ARBA00023180"/>
    </source>
</evidence>
<dbReference type="AlphaFoldDB" id="A0A816U6N1"/>
<evidence type="ECO:0000256" key="1">
    <source>
        <dbReference type="ARBA" id="ARBA00004479"/>
    </source>
</evidence>
<feature type="domain" description="Wall-associated receptor kinase" evidence="12">
    <location>
        <begin position="171"/>
        <end position="256"/>
    </location>
</feature>
<keyword evidence="6" id="KW-0418">Kinase</keyword>
<organism evidence="14">
    <name type="scientific">Brassica napus</name>
    <name type="common">Rape</name>
    <dbReference type="NCBI Taxonomy" id="3708"/>
    <lineage>
        <taxon>Eukaryota</taxon>
        <taxon>Viridiplantae</taxon>
        <taxon>Streptophyta</taxon>
        <taxon>Embryophyta</taxon>
        <taxon>Tracheophyta</taxon>
        <taxon>Spermatophyta</taxon>
        <taxon>Magnoliopsida</taxon>
        <taxon>eudicotyledons</taxon>
        <taxon>Gunneridae</taxon>
        <taxon>Pentapetalae</taxon>
        <taxon>rosids</taxon>
        <taxon>malvids</taxon>
        <taxon>Brassicales</taxon>
        <taxon>Brassicaceae</taxon>
        <taxon>Brassiceae</taxon>
        <taxon>Brassica</taxon>
    </lineage>
</organism>
<accession>A0A816U6N1</accession>